<gene>
    <name evidence="3" type="primary">yiaA</name>
    <name evidence="3" type="ORF">BN1086_04644</name>
</gene>
<evidence type="ECO:0000256" key="1">
    <source>
        <dbReference type="SAM" id="Phobius"/>
    </source>
</evidence>
<dbReference type="GO" id="GO:0006974">
    <property type="term" value="P:DNA damage response"/>
    <property type="evidence" value="ECO:0007669"/>
    <property type="project" value="TreeGrafter"/>
</dbReference>
<feature type="transmembrane region" description="Helical" evidence="1">
    <location>
        <begin position="38"/>
        <end position="56"/>
    </location>
</feature>
<dbReference type="Pfam" id="PF05360">
    <property type="entry name" value="YiaAB"/>
    <property type="match status" value="2"/>
</dbReference>
<dbReference type="InterPro" id="IPR008024">
    <property type="entry name" value="YiaAB"/>
</dbReference>
<dbReference type="PATRIC" id="fig|545.12.peg.4662"/>
<name>A0A078LMM5_CITKO</name>
<evidence type="ECO:0000313" key="3">
    <source>
        <dbReference type="EMBL" id="CDZ86396.1"/>
    </source>
</evidence>
<keyword evidence="1" id="KW-0812">Transmembrane</keyword>
<dbReference type="AlphaFoldDB" id="A0A078LMM5"/>
<dbReference type="PANTHER" id="PTHR37290">
    <property type="entry name" value="INNER MEMBRANE PROTEIN YIAA-RELATED"/>
    <property type="match status" value="1"/>
</dbReference>
<proteinExistence type="predicted"/>
<dbReference type="GO" id="GO:0005886">
    <property type="term" value="C:plasma membrane"/>
    <property type="evidence" value="ECO:0007669"/>
    <property type="project" value="TreeGrafter"/>
</dbReference>
<feature type="transmembrane region" description="Helical" evidence="1">
    <location>
        <begin position="68"/>
        <end position="86"/>
    </location>
</feature>
<dbReference type="RefSeq" id="WP_071259248.1">
    <property type="nucleotide sequence ID" value="NZ_AP025640.1"/>
</dbReference>
<organism evidence="3">
    <name type="scientific">Citrobacter koseri</name>
    <name type="common">Citrobacter diversus</name>
    <dbReference type="NCBI Taxonomy" id="545"/>
    <lineage>
        <taxon>Bacteria</taxon>
        <taxon>Pseudomonadati</taxon>
        <taxon>Pseudomonadota</taxon>
        <taxon>Gammaproteobacteria</taxon>
        <taxon>Enterobacterales</taxon>
        <taxon>Enterobacteriaceae</taxon>
        <taxon>Citrobacter</taxon>
    </lineage>
</organism>
<keyword evidence="1" id="KW-0472">Membrane</keyword>
<sequence length="117" mass="12860">MDDKVARRKRLVGLIMLAGGALVYLTGLWPACHSLSDKGYFFAIMVMSGFPLLIRQEPTGNERLLTRCKYLLLLAAGMLFVGLWNIDLPAAVKVMCLLGLGVSLLGTDMYATYSDDE</sequence>
<keyword evidence="1" id="KW-1133">Transmembrane helix</keyword>
<evidence type="ECO:0000259" key="2">
    <source>
        <dbReference type="Pfam" id="PF05360"/>
    </source>
</evidence>
<feature type="domain" description="YiaAB two helix" evidence="2">
    <location>
        <begin position="66"/>
        <end position="116"/>
    </location>
</feature>
<feature type="transmembrane region" description="Helical" evidence="1">
    <location>
        <begin position="12"/>
        <end position="32"/>
    </location>
</feature>
<accession>A0A078LMM5</accession>
<dbReference type="PANTHER" id="PTHR37290:SF2">
    <property type="entry name" value="INNER MEMBRANE PROTEIN YIAB"/>
    <property type="match status" value="1"/>
</dbReference>
<protein>
    <submittedName>
        <fullName evidence="3">Inner membrane protein YiaA</fullName>
    </submittedName>
</protein>
<feature type="domain" description="YiaAB two helix" evidence="2">
    <location>
        <begin position="12"/>
        <end position="57"/>
    </location>
</feature>
<dbReference type="InterPro" id="IPR038972">
    <property type="entry name" value="YiaA-like"/>
</dbReference>
<reference evidence="3" key="1">
    <citation type="submission" date="2014-06" db="EMBL/GenBank/DDBJ databases">
        <authorList>
            <person name="Urmite Genomes Urmite Genomes"/>
        </authorList>
    </citation>
    <scope>NUCLEOTIDE SEQUENCE</scope>
</reference>
<dbReference type="EMBL" id="LK931336">
    <property type="protein sequence ID" value="CDZ86396.1"/>
    <property type="molecule type" value="Genomic_DNA"/>
</dbReference>